<proteinExistence type="predicted"/>
<evidence type="ECO:0000313" key="2">
    <source>
        <dbReference type="EMBL" id="MBA4493778.1"/>
    </source>
</evidence>
<organism evidence="2 3">
    <name type="scientific">Paenactinomyces guangxiensis</name>
    <dbReference type="NCBI Taxonomy" id="1490290"/>
    <lineage>
        <taxon>Bacteria</taxon>
        <taxon>Bacillati</taxon>
        <taxon>Bacillota</taxon>
        <taxon>Bacilli</taxon>
        <taxon>Bacillales</taxon>
        <taxon>Thermoactinomycetaceae</taxon>
        <taxon>Paenactinomyces</taxon>
    </lineage>
</organism>
<evidence type="ECO:0000256" key="1">
    <source>
        <dbReference type="SAM" id="MobiDB-lite"/>
    </source>
</evidence>
<name>A0A7W1WPM2_9BACL</name>
<dbReference type="RefSeq" id="WP_181751015.1">
    <property type="nucleotide sequence ID" value="NZ_JACEIQ010000003.1"/>
</dbReference>
<dbReference type="EMBL" id="JACEIQ010000003">
    <property type="protein sequence ID" value="MBA4493778.1"/>
    <property type="molecule type" value="Genomic_DNA"/>
</dbReference>
<feature type="compositionally biased region" description="Basic and acidic residues" evidence="1">
    <location>
        <begin position="1"/>
        <end position="15"/>
    </location>
</feature>
<feature type="region of interest" description="Disordered" evidence="1">
    <location>
        <begin position="1"/>
        <end position="43"/>
    </location>
</feature>
<sequence length="318" mass="36371">MIQINDKPKKDKESEESQFDLSGDANQVNISEETRDSIPESYSPDKTIKTKAILYLQEFNKTMEAVDLPEEEKQELIALIAEVEKSLNYDHPNHKLLRKMMKKMEQYRSLAEPELIEKFVFTAEYIIGTNFQVIELFSRDTAALSRANPASSATIVERPSFLNSEKASGKGDSLTSSIVLVQIQHLQALLNDPDTPYQCAYNRICINNFINEMIQITNGEVTQLDEETYEIRSKYLGDEAKKVSRLGIALNKKINGSVLISVSHGKYSAEARSNARHLLEKDRENRKQQKEIIPLDAYIRAEAKNIARFLREHEGEWK</sequence>
<dbReference type="AlphaFoldDB" id="A0A7W1WPM2"/>
<keyword evidence="3" id="KW-1185">Reference proteome</keyword>
<accession>A0A7W1WPM2</accession>
<gene>
    <name evidence="2" type="ORF">H1191_05605</name>
</gene>
<evidence type="ECO:0000313" key="3">
    <source>
        <dbReference type="Proteomes" id="UP000535491"/>
    </source>
</evidence>
<protein>
    <submittedName>
        <fullName evidence="2">Uncharacterized protein</fullName>
    </submittedName>
</protein>
<reference evidence="2 3" key="1">
    <citation type="submission" date="2020-07" db="EMBL/GenBank/DDBJ databases">
        <authorList>
            <person name="Feng H."/>
        </authorList>
    </citation>
    <scope>NUCLEOTIDE SEQUENCE [LARGE SCALE GENOMIC DNA]</scope>
    <source>
        <strain evidence="3">s-10</strain>
    </source>
</reference>
<dbReference type="Proteomes" id="UP000535491">
    <property type="component" value="Unassembled WGS sequence"/>
</dbReference>
<comment type="caution">
    <text evidence="2">The sequence shown here is derived from an EMBL/GenBank/DDBJ whole genome shotgun (WGS) entry which is preliminary data.</text>
</comment>